<evidence type="ECO:0000259" key="2">
    <source>
        <dbReference type="PROSITE" id="PS51384"/>
    </source>
</evidence>
<accession>A0ABT5HQD2</accession>
<dbReference type="InterPro" id="IPR039261">
    <property type="entry name" value="FNR_nucleotide-bd"/>
</dbReference>
<dbReference type="InterPro" id="IPR013113">
    <property type="entry name" value="SIP_FAD-bd"/>
</dbReference>
<evidence type="ECO:0000313" key="4">
    <source>
        <dbReference type="Proteomes" id="UP001214854"/>
    </source>
</evidence>
<dbReference type="Gene3D" id="2.40.30.10">
    <property type="entry name" value="Translation factors"/>
    <property type="match status" value="1"/>
</dbReference>
<dbReference type="CDD" id="cd06193">
    <property type="entry name" value="siderophore_interacting"/>
    <property type="match status" value="1"/>
</dbReference>
<comment type="similarity">
    <text evidence="1">Belongs to the SIP oxidoreductase family.</text>
</comment>
<gene>
    <name evidence="3" type="ORF">PQU92_01985</name>
</gene>
<dbReference type="PANTHER" id="PTHR30157:SF0">
    <property type="entry name" value="NADPH-DEPENDENT FERRIC-CHELATE REDUCTASE"/>
    <property type="match status" value="1"/>
</dbReference>
<dbReference type="InterPro" id="IPR039374">
    <property type="entry name" value="SIP_fam"/>
</dbReference>
<name>A0ABT5HQD2_9CAUL</name>
<dbReference type="Proteomes" id="UP001214854">
    <property type="component" value="Unassembled WGS sequence"/>
</dbReference>
<evidence type="ECO:0000313" key="3">
    <source>
        <dbReference type="EMBL" id="MDC7682025.1"/>
    </source>
</evidence>
<organism evidence="3 4">
    <name type="scientific">Asticcacaulis aquaticus</name>
    <dbReference type="NCBI Taxonomy" id="2984212"/>
    <lineage>
        <taxon>Bacteria</taxon>
        <taxon>Pseudomonadati</taxon>
        <taxon>Pseudomonadota</taxon>
        <taxon>Alphaproteobacteria</taxon>
        <taxon>Caulobacterales</taxon>
        <taxon>Caulobacteraceae</taxon>
        <taxon>Asticcacaulis</taxon>
    </lineage>
</organism>
<dbReference type="Pfam" id="PF04954">
    <property type="entry name" value="SIP"/>
    <property type="match status" value="1"/>
</dbReference>
<dbReference type="RefSeq" id="WP_272746534.1">
    <property type="nucleotide sequence ID" value="NZ_JAQQKX010000001.1"/>
</dbReference>
<dbReference type="PROSITE" id="PS51384">
    <property type="entry name" value="FAD_FR"/>
    <property type="match status" value="1"/>
</dbReference>
<dbReference type="InterPro" id="IPR007037">
    <property type="entry name" value="SIP_rossman_dom"/>
</dbReference>
<keyword evidence="4" id="KW-1185">Reference proteome</keyword>
<dbReference type="EMBL" id="JAQQKX010000001">
    <property type="protein sequence ID" value="MDC7682025.1"/>
    <property type="molecule type" value="Genomic_DNA"/>
</dbReference>
<dbReference type="Gene3D" id="3.40.50.80">
    <property type="entry name" value="Nucleotide-binding domain of ferredoxin-NADP reductase (FNR) module"/>
    <property type="match status" value="1"/>
</dbReference>
<dbReference type="InterPro" id="IPR017927">
    <property type="entry name" value="FAD-bd_FR_type"/>
</dbReference>
<sequence length="268" mass="28992">MEELQTILRQPTRVRHELKRRSLSVVSVQALTPHMIRVVVGGDDLSGFRSLSHDDHVKVFFPDPLTGEINTPDFSGNGAPVFPLGKTVIARDYTPRAFDAARNELTLDFAVHEAGPATSWAQSAKPGDPLMIGGPKGSTVVPLAFDGYVLIGDDTALPAIARRLEELPAGVAALVIAEIEDGQGELSLETKADLDLRWVHRSAGETLESALETATLPDGDIYVWAACEGSVARRLRPQLIARGVNAKWLKVAAYWQRGSADTHATIED</sequence>
<dbReference type="Pfam" id="PF08021">
    <property type="entry name" value="FAD_binding_9"/>
    <property type="match status" value="1"/>
</dbReference>
<proteinExistence type="inferred from homology"/>
<reference evidence="3 4" key="1">
    <citation type="submission" date="2023-01" db="EMBL/GenBank/DDBJ databases">
        <title>Novel species of the genus Asticcacaulis isolated from rivers.</title>
        <authorList>
            <person name="Lu H."/>
        </authorList>
    </citation>
    <scope>NUCLEOTIDE SEQUENCE [LARGE SCALE GENOMIC DNA]</scope>
    <source>
        <strain evidence="3 4">BYS171W</strain>
    </source>
</reference>
<protein>
    <submittedName>
        <fullName evidence="3">Siderophore-interacting protein</fullName>
    </submittedName>
</protein>
<feature type="domain" description="FAD-binding FR-type" evidence="2">
    <location>
        <begin position="18"/>
        <end position="142"/>
    </location>
</feature>
<dbReference type="InterPro" id="IPR017938">
    <property type="entry name" value="Riboflavin_synthase-like_b-brl"/>
</dbReference>
<dbReference type="PANTHER" id="PTHR30157">
    <property type="entry name" value="FERRIC REDUCTASE, NADPH-DEPENDENT"/>
    <property type="match status" value="1"/>
</dbReference>
<dbReference type="SUPFAM" id="SSF63380">
    <property type="entry name" value="Riboflavin synthase domain-like"/>
    <property type="match status" value="1"/>
</dbReference>
<comment type="caution">
    <text evidence="3">The sequence shown here is derived from an EMBL/GenBank/DDBJ whole genome shotgun (WGS) entry which is preliminary data.</text>
</comment>
<evidence type="ECO:0000256" key="1">
    <source>
        <dbReference type="ARBA" id="ARBA00035644"/>
    </source>
</evidence>